<sequence>MDASQKYMSKYNKNTMSRSRLSHNLLIAFRTISTRRRLEADCSDGLQVQLQRKLTAPYFRLEALRFLDVKTPVHDQFAKVGVKKCLDDVEMSLKQKEFIPAGNFKIFCGMFYRLSSLNKLCQNQVVETCGLERIVNLLKMIVERQEQYKDSKCHGLGVTNRRNPRMDADGGYGLTGGCGYCRRINIRCFLRIFMSNWRMRNPPFPCLKGGNVLQIADILSEIFGGYTSKRRIWEKRADTYPPSTDNLISGNVRRICGYGFSTIGNSMNAITLHENLS</sequence>
<dbReference type="Proteomes" id="UP000887565">
    <property type="component" value="Unplaced"/>
</dbReference>
<dbReference type="WBParaSite" id="nRc.2.0.1.t39181-RA">
    <property type="protein sequence ID" value="nRc.2.0.1.t39181-RA"/>
    <property type="gene ID" value="nRc.2.0.1.g39181"/>
</dbReference>
<proteinExistence type="predicted"/>
<evidence type="ECO:0000313" key="2">
    <source>
        <dbReference type="WBParaSite" id="nRc.2.0.1.t39181-RA"/>
    </source>
</evidence>
<protein>
    <submittedName>
        <fullName evidence="2">Uncharacterized protein</fullName>
    </submittedName>
</protein>
<keyword evidence="1" id="KW-1185">Reference proteome</keyword>
<evidence type="ECO:0000313" key="1">
    <source>
        <dbReference type="Proteomes" id="UP000887565"/>
    </source>
</evidence>
<name>A0A915KK28_ROMCU</name>
<organism evidence="1 2">
    <name type="scientific">Romanomermis culicivorax</name>
    <name type="common">Nematode worm</name>
    <dbReference type="NCBI Taxonomy" id="13658"/>
    <lineage>
        <taxon>Eukaryota</taxon>
        <taxon>Metazoa</taxon>
        <taxon>Ecdysozoa</taxon>
        <taxon>Nematoda</taxon>
        <taxon>Enoplea</taxon>
        <taxon>Dorylaimia</taxon>
        <taxon>Mermithida</taxon>
        <taxon>Mermithoidea</taxon>
        <taxon>Mermithidae</taxon>
        <taxon>Romanomermis</taxon>
    </lineage>
</organism>
<dbReference type="AlphaFoldDB" id="A0A915KK28"/>
<reference evidence="2" key="1">
    <citation type="submission" date="2022-11" db="UniProtKB">
        <authorList>
            <consortium name="WormBaseParasite"/>
        </authorList>
    </citation>
    <scope>IDENTIFICATION</scope>
</reference>
<accession>A0A915KK28</accession>